<protein>
    <recommendedName>
        <fullName evidence="12">Major facilitator superfamily (MFS) profile domain-containing protein</fullName>
    </recommendedName>
</protein>
<keyword evidence="14" id="KW-1185">Reference proteome</keyword>
<dbReference type="InterPro" id="IPR036259">
    <property type="entry name" value="MFS_trans_sf"/>
</dbReference>
<evidence type="ECO:0000256" key="4">
    <source>
        <dbReference type="ARBA" id="ARBA00022692"/>
    </source>
</evidence>
<dbReference type="PANTHER" id="PTHR43791">
    <property type="entry name" value="PERMEASE-RELATED"/>
    <property type="match status" value="1"/>
</dbReference>
<dbReference type="GO" id="GO:0016491">
    <property type="term" value="F:oxidoreductase activity"/>
    <property type="evidence" value="ECO:0007669"/>
    <property type="project" value="UniProtKB-KW"/>
</dbReference>
<dbReference type="OrthoDB" id="6730379at2759"/>
<evidence type="ECO:0000256" key="10">
    <source>
        <dbReference type="SAM" id="MobiDB-lite"/>
    </source>
</evidence>
<dbReference type="SUPFAM" id="SSF51905">
    <property type="entry name" value="FAD/NAD(P)-binding domain"/>
    <property type="match status" value="1"/>
</dbReference>
<accession>A0A9W8ZMM9</accession>
<keyword evidence="8 11" id="KW-0472">Membrane</keyword>
<keyword evidence="5" id="KW-0274">FAD</keyword>
<feature type="transmembrane region" description="Helical" evidence="11">
    <location>
        <begin position="530"/>
        <end position="551"/>
    </location>
</feature>
<evidence type="ECO:0000313" key="13">
    <source>
        <dbReference type="EMBL" id="KAJ4411054.1"/>
    </source>
</evidence>
<evidence type="ECO:0000256" key="3">
    <source>
        <dbReference type="ARBA" id="ARBA00022630"/>
    </source>
</evidence>
<dbReference type="FunFam" id="1.20.1250.20:FF:000064">
    <property type="entry name" value="MFS allantoate transporter"/>
    <property type="match status" value="1"/>
</dbReference>
<gene>
    <name evidence="13" type="ORF">N0V91_001427</name>
</gene>
<feature type="transmembrane region" description="Helical" evidence="11">
    <location>
        <begin position="633"/>
        <end position="656"/>
    </location>
</feature>
<evidence type="ECO:0000256" key="5">
    <source>
        <dbReference type="ARBA" id="ARBA00022827"/>
    </source>
</evidence>
<organism evidence="13 14">
    <name type="scientific">Didymella pomorum</name>
    <dbReference type="NCBI Taxonomy" id="749634"/>
    <lineage>
        <taxon>Eukaryota</taxon>
        <taxon>Fungi</taxon>
        <taxon>Dikarya</taxon>
        <taxon>Ascomycota</taxon>
        <taxon>Pezizomycotina</taxon>
        <taxon>Dothideomycetes</taxon>
        <taxon>Pleosporomycetidae</taxon>
        <taxon>Pleosporales</taxon>
        <taxon>Pleosporineae</taxon>
        <taxon>Didymellaceae</taxon>
        <taxon>Didymella</taxon>
    </lineage>
</organism>
<evidence type="ECO:0000256" key="8">
    <source>
        <dbReference type="ARBA" id="ARBA00023136"/>
    </source>
</evidence>
<sequence>MENDLPVIIIGAGISGLLLAQQLRQLNIPFQIFERDSSFTARGSGWGLTLHWSLPALRGLLPEHLLSRLRETYVDRGAVERGEDSTFPFFDLTTGERKGGVPQAGENQRIRVNRERLRRLLATDVDIQWGKSFKELSDYMTAVGALFEDGTEVRGRMLFGCDGNRSRVRREMFGTEKSANQSIPVTMFGFTMQVTAEQAAPIRALDPFFLQGTASANDVSLYTSHATLADASITVLQAPQSAEDVDQSYVYQVCISGSTMKEPFRSVAERTTRPKNDERIALIRNAAQSFAEPFRQFVSVISDGATVKQLDLDDWAFPNNRVATSTHTLVGDAAHAMTMFLGAGANHAIVDVLELKQMPTISQTSLESGSVDDAWLFLNKSRHANADASVVDIRALRRKVDWHIVPLMFGCYTMQFLDKVILNYAAVMGIQKDLHLVGNDFSNVATFLFVGLLCFEVPNVYFLQRVPAAKWLGLNVVLWGIATASGAAATSYRTLLVSRVFLGVFEATIGPSLLLIISQWYNKSEQAPRFSLFYCGLGFGQIIGGAISFAFQHVTPGAGLAGWRVMFVALGCLTIVIGLGTLLLVPDTPMQARWLTDAEKVALLKHVSVNRTGVQSTTFQPRQILGAFMDPQLYLMVLAVILLSVSSGVVTTYSATLIRNLGYVPKRAALMNMPSGVVSIFFTLLVGFGIRKQSNRWLWIIFCIIPAIIGGALMSFLPVSNRRGCLAGIYLVNAVVAPLPVLYAWTAANVSGSTKRAFAAAVVSGSFSVGNIIGPQTFQAKDAPNYRPAKLAVMGTQAGCAVVTIVLYGYYRWQNARRDRQRGKPQTGEAAFMSKEVWSTRTDQEDEDFRYSY</sequence>
<proteinExistence type="inferred from homology"/>
<feature type="transmembrane region" description="Helical" evidence="11">
    <location>
        <begin position="471"/>
        <end position="490"/>
    </location>
</feature>
<keyword evidence="3" id="KW-0285">Flavoprotein</keyword>
<keyword evidence="4 11" id="KW-0812">Transmembrane</keyword>
<dbReference type="AlphaFoldDB" id="A0A9W8ZMM9"/>
<dbReference type="InterPro" id="IPR002938">
    <property type="entry name" value="FAD-bd"/>
</dbReference>
<feature type="transmembrane region" description="Helical" evidence="11">
    <location>
        <begin position="757"/>
        <end position="774"/>
    </location>
</feature>
<feature type="region of interest" description="Disordered" evidence="10">
    <location>
        <begin position="834"/>
        <end position="853"/>
    </location>
</feature>
<comment type="similarity">
    <text evidence="9">Belongs to the major facilitator superfamily. Allantoate permease family.</text>
</comment>
<feature type="transmembrane region" description="Helical" evidence="11">
    <location>
        <begin position="726"/>
        <end position="745"/>
    </location>
</feature>
<dbReference type="GO" id="GO:0071949">
    <property type="term" value="F:FAD binding"/>
    <property type="evidence" value="ECO:0007669"/>
    <property type="project" value="InterPro"/>
</dbReference>
<feature type="transmembrane region" description="Helical" evidence="11">
    <location>
        <begin position="697"/>
        <end position="720"/>
    </location>
</feature>
<dbReference type="Proteomes" id="UP001140510">
    <property type="component" value="Unassembled WGS sequence"/>
</dbReference>
<comment type="subcellular location">
    <subcellularLocation>
        <location evidence="1">Membrane</location>
        <topology evidence="1">Multi-pass membrane protein</topology>
    </subcellularLocation>
</comment>
<evidence type="ECO:0000259" key="12">
    <source>
        <dbReference type="PROSITE" id="PS50850"/>
    </source>
</evidence>
<evidence type="ECO:0000256" key="11">
    <source>
        <dbReference type="SAM" id="Phobius"/>
    </source>
</evidence>
<reference evidence="13" key="1">
    <citation type="submission" date="2022-10" db="EMBL/GenBank/DDBJ databases">
        <title>Tapping the CABI collections for fungal endophytes: first genome assemblies for Collariella, Neodidymelliopsis, Ascochyta clinopodiicola, Didymella pomorum, Didymosphaeria variabile, Neocosmospora piperis and Neocucurbitaria cava.</title>
        <authorList>
            <person name="Hill R."/>
        </authorList>
    </citation>
    <scope>NUCLEOTIDE SEQUENCE</scope>
    <source>
        <strain evidence="13">IMI 355091</strain>
    </source>
</reference>
<keyword evidence="7" id="KW-0560">Oxidoreductase</keyword>
<feature type="transmembrane region" description="Helical" evidence="11">
    <location>
        <begin position="496"/>
        <end position="518"/>
    </location>
</feature>
<dbReference type="EMBL" id="JAPEVA010000006">
    <property type="protein sequence ID" value="KAJ4411054.1"/>
    <property type="molecule type" value="Genomic_DNA"/>
</dbReference>
<feature type="transmembrane region" description="Helical" evidence="11">
    <location>
        <begin position="444"/>
        <end position="464"/>
    </location>
</feature>
<dbReference type="GO" id="GO:0022857">
    <property type="term" value="F:transmembrane transporter activity"/>
    <property type="evidence" value="ECO:0007669"/>
    <property type="project" value="InterPro"/>
</dbReference>
<keyword evidence="6 11" id="KW-1133">Transmembrane helix</keyword>
<dbReference type="Gene3D" id="3.50.50.60">
    <property type="entry name" value="FAD/NAD(P)-binding domain"/>
    <property type="match status" value="1"/>
</dbReference>
<evidence type="ECO:0000256" key="7">
    <source>
        <dbReference type="ARBA" id="ARBA00023002"/>
    </source>
</evidence>
<dbReference type="PRINTS" id="PR00420">
    <property type="entry name" value="RNGMNOXGNASE"/>
</dbReference>
<dbReference type="SUPFAM" id="SSF103473">
    <property type="entry name" value="MFS general substrate transporter"/>
    <property type="match status" value="1"/>
</dbReference>
<feature type="transmembrane region" description="Helical" evidence="11">
    <location>
        <begin position="563"/>
        <end position="585"/>
    </location>
</feature>
<keyword evidence="2" id="KW-0813">Transport</keyword>
<dbReference type="InterPro" id="IPR011701">
    <property type="entry name" value="MFS"/>
</dbReference>
<evidence type="ECO:0000313" key="14">
    <source>
        <dbReference type="Proteomes" id="UP001140510"/>
    </source>
</evidence>
<dbReference type="Pfam" id="PF01494">
    <property type="entry name" value="FAD_binding_3"/>
    <property type="match status" value="1"/>
</dbReference>
<feature type="transmembrane region" description="Helical" evidence="11">
    <location>
        <begin position="668"/>
        <end position="690"/>
    </location>
</feature>
<evidence type="ECO:0000256" key="1">
    <source>
        <dbReference type="ARBA" id="ARBA00004141"/>
    </source>
</evidence>
<dbReference type="Gene3D" id="1.20.1250.20">
    <property type="entry name" value="MFS general substrate transporter like domains"/>
    <property type="match status" value="2"/>
</dbReference>
<evidence type="ECO:0000256" key="2">
    <source>
        <dbReference type="ARBA" id="ARBA00022448"/>
    </source>
</evidence>
<dbReference type="GO" id="GO:0016020">
    <property type="term" value="C:membrane"/>
    <property type="evidence" value="ECO:0007669"/>
    <property type="project" value="UniProtKB-SubCell"/>
</dbReference>
<feature type="compositionally biased region" description="Acidic residues" evidence="10">
    <location>
        <begin position="844"/>
        <end position="853"/>
    </location>
</feature>
<dbReference type="Pfam" id="PF07690">
    <property type="entry name" value="MFS_1"/>
    <property type="match status" value="1"/>
</dbReference>
<dbReference type="PANTHER" id="PTHR43791:SF40">
    <property type="entry name" value="THIAMINE PATHWAY TRANSPORTER THI73"/>
    <property type="match status" value="1"/>
</dbReference>
<evidence type="ECO:0000256" key="6">
    <source>
        <dbReference type="ARBA" id="ARBA00022989"/>
    </source>
</evidence>
<evidence type="ECO:0000256" key="9">
    <source>
        <dbReference type="ARBA" id="ARBA00037968"/>
    </source>
</evidence>
<dbReference type="InterPro" id="IPR036188">
    <property type="entry name" value="FAD/NAD-bd_sf"/>
</dbReference>
<dbReference type="InterPro" id="IPR020846">
    <property type="entry name" value="MFS_dom"/>
</dbReference>
<feature type="transmembrane region" description="Helical" evidence="11">
    <location>
        <begin position="794"/>
        <end position="811"/>
    </location>
</feature>
<comment type="caution">
    <text evidence="13">The sequence shown here is derived from an EMBL/GenBank/DDBJ whole genome shotgun (WGS) entry which is preliminary data.</text>
</comment>
<name>A0A9W8ZMM9_9PLEO</name>
<dbReference type="PROSITE" id="PS50850">
    <property type="entry name" value="MFS"/>
    <property type="match status" value="1"/>
</dbReference>
<feature type="domain" description="Major facilitator superfamily (MFS) profile" evidence="12">
    <location>
        <begin position="404"/>
        <end position="816"/>
    </location>
</feature>